<feature type="region of interest" description="Disordered" evidence="1">
    <location>
        <begin position="219"/>
        <end position="242"/>
    </location>
</feature>
<dbReference type="EMBL" id="CP007790">
    <property type="protein sequence ID" value="AJK68651.1"/>
    <property type="molecule type" value="Genomic_DNA"/>
</dbReference>
<feature type="compositionally biased region" description="Basic and acidic residues" evidence="1">
    <location>
        <begin position="11"/>
        <end position="21"/>
    </location>
</feature>
<gene>
    <name evidence="2" type="ORF">B840_05175</name>
</gene>
<dbReference type="Proteomes" id="UP000031928">
    <property type="component" value="Chromosome"/>
</dbReference>
<organism evidence="2 3">
    <name type="scientific">Corynebacterium marinum DSM 44953</name>
    <dbReference type="NCBI Taxonomy" id="1224162"/>
    <lineage>
        <taxon>Bacteria</taxon>
        <taxon>Bacillati</taxon>
        <taxon>Actinomycetota</taxon>
        <taxon>Actinomycetes</taxon>
        <taxon>Mycobacteriales</taxon>
        <taxon>Corynebacteriaceae</taxon>
        <taxon>Corynebacterium</taxon>
    </lineage>
</organism>
<protein>
    <submittedName>
        <fullName evidence="2">Uncharacterized protein</fullName>
    </submittedName>
</protein>
<evidence type="ECO:0000313" key="2">
    <source>
        <dbReference type="EMBL" id="AJK68651.1"/>
    </source>
</evidence>
<proteinExistence type="predicted"/>
<sequence length="303" mass="33203">MMPPSPPIPPEKVRTHDDRHGPGGGAGSCALLVSGVGTDHHAGAIIVFVRSRRRMASPGPRRPGGRGHRDGGRFRRRRGAGGSFCSAFRWGCSTTPCDPHALRGMGERQQLIQGFLQVIGDVWESLFPQLPHVPDLIPYRRSSPTEQNASGQGQSHYDRNDQPELFGVPAPPWNFLRPPRQVLGNGGRVWQKVTGKPGEAPADGYGWPASNLAQLKTIGKIPDSGGRDGQQGKRIGPGPDRNLRQIDQSCHGEDLIEQLAGHRNIFHLIDIHSPVRLHVAHCGRRALFIVKHGRKNNLCYVKQ</sequence>
<keyword evidence="3" id="KW-1185">Reference proteome</keyword>
<dbReference type="HOGENOM" id="CLU_917397_0_0_11"/>
<accession>A0A0B6TV74</accession>
<evidence type="ECO:0000313" key="3">
    <source>
        <dbReference type="Proteomes" id="UP000031928"/>
    </source>
</evidence>
<dbReference type="STRING" id="1224162.B840_05175"/>
<evidence type="ECO:0000256" key="1">
    <source>
        <dbReference type="SAM" id="MobiDB-lite"/>
    </source>
</evidence>
<dbReference type="KEGG" id="cmq:B840_05175"/>
<name>A0A0B6TV74_9CORY</name>
<feature type="region of interest" description="Disordered" evidence="1">
    <location>
        <begin position="1"/>
        <end position="26"/>
    </location>
</feature>
<dbReference type="AlphaFoldDB" id="A0A0B6TV74"/>
<reference evidence="2 3" key="1">
    <citation type="submission" date="2014-05" db="EMBL/GenBank/DDBJ databases">
        <title>Complete genome sequence of Corynebacterium marinum DSM 44953.</title>
        <authorList>
            <person name="Schaffert L."/>
            <person name="Albersmeier A."/>
            <person name="Kalinowski J."/>
            <person name="Ruckert C."/>
        </authorList>
    </citation>
    <scope>NUCLEOTIDE SEQUENCE [LARGE SCALE GENOMIC DNA]</scope>
    <source>
        <strain evidence="2 3">DSM 44953</strain>
    </source>
</reference>
<feature type="region of interest" description="Disordered" evidence="1">
    <location>
        <begin position="53"/>
        <end position="78"/>
    </location>
</feature>
<feature type="compositionally biased region" description="Pro residues" evidence="1">
    <location>
        <begin position="1"/>
        <end position="10"/>
    </location>
</feature>
<feature type="compositionally biased region" description="Polar residues" evidence="1">
    <location>
        <begin position="142"/>
        <end position="155"/>
    </location>
</feature>
<feature type="region of interest" description="Disordered" evidence="1">
    <location>
        <begin position="138"/>
        <end position="162"/>
    </location>
</feature>